<dbReference type="PROSITE" id="PS51257">
    <property type="entry name" value="PROKAR_LIPOPROTEIN"/>
    <property type="match status" value="1"/>
</dbReference>
<evidence type="ECO:0000313" key="3">
    <source>
        <dbReference type="EMBL" id="GAA4611740.1"/>
    </source>
</evidence>
<feature type="compositionally biased region" description="Basic and acidic residues" evidence="1">
    <location>
        <begin position="152"/>
        <end position="164"/>
    </location>
</feature>
<feature type="transmembrane region" description="Helical" evidence="2">
    <location>
        <begin position="86"/>
        <end position="106"/>
    </location>
</feature>
<protein>
    <submittedName>
        <fullName evidence="3">Uncharacterized protein</fullName>
    </submittedName>
</protein>
<dbReference type="EMBL" id="BAABHJ010000017">
    <property type="protein sequence ID" value="GAA4611740.1"/>
    <property type="molecule type" value="Genomic_DNA"/>
</dbReference>
<feature type="region of interest" description="Disordered" evidence="1">
    <location>
        <begin position="128"/>
        <end position="164"/>
    </location>
</feature>
<keyword evidence="2" id="KW-0812">Transmembrane</keyword>
<evidence type="ECO:0000256" key="2">
    <source>
        <dbReference type="SAM" id="Phobius"/>
    </source>
</evidence>
<comment type="caution">
    <text evidence="3">The sequence shown here is derived from an EMBL/GenBank/DDBJ whole genome shotgun (WGS) entry which is preliminary data.</text>
</comment>
<dbReference type="RefSeq" id="WP_345359008.1">
    <property type="nucleotide sequence ID" value="NZ_BAABHJ010000017.1"/>
</dbReference>
<evidence type="ECO:0000256" key="1">
    <source>
        <dbReference type="SAM" id="MobiDB-lite"/>
    </source>
</evidence>
<proteinExistence type="predicted"/>
<evidence type="ECO:0000313" key="4">
    <source>
        <dbReference type="Proteomes" id="UP001500212"/>
    </source>
</evidence>
<dbReference type="Proteomes" id="UP001500212">
    <property type="component" value="Unassembled WGS sequence"/>
</dbReference>
<reference evidence="4" key="1">
    <citation type="journal article" date="2019" name="Int. J. Syst. Evol. Microbiol.">
        <title>The Global Catalogue of Microorganisms (GCM) 10K type strain sequencing project: providing services to taxonomists for standard genome sequencing and annotation.</title>
        <authorList>
            <consortium name="The Broad Institute Genomics Platform"/>
            <consortium name="The Broad Institute Genome Sequencing Center for Infectious Disease"/>
            <person name="Wu L."/>
            <person name="Ma J."/>
        </authorList>
    </citation>
    <scope>NUCLEOTIDE SEQUENCE [LARGE SCALE GENOMIC DNA]</scope>
    <source>
        <strain evidence="4">JCM 17938</strain>
    </source>
</reference>
<keyword evidence="4" id="KW-1185">Reference proteome</keyword>
<keyword evidence="2" id="KW-0472">Membrane</keyword>
<sequence length="164" mass="17351">MTRLDISAWSLAGGSGCVFALAVVMAGLPWQAAFAVVAAAVVAWAWQSRIVDGAALGGVAWMCVTGFDVHRFGYIRITGSDDIVRAAVYVLGGALAASVHTVIDALRRYRRADPVWVDFHFHEPALRADPTTGTGGPIEAATLDGARRHGGHPREANRGTERNG</sequence>
<name>A0ABP8TR35_9ACTN</name>
<keyword evidence="2" id="KW-1133">Transmembrane helix</keyword>
<gene>
    <name evidence="3" type="ORF">GCM10023195_49930</name>
</gene>
<organism evidence="3 4">
    <name type="scientific">Actinoallomurus liliacearum</name>
    <dbReference type="NCBI Taxonomy" id="1080073"/>
    <lineage>
        <taxon>Bacteria</taxon>
        <taxon>Bacillati</taxon>
        <taxon>Actinomycetota</taxon>
        <taxon>Actinomycetes</taxon>
        <taxon>Streptosporangiales</taxon>
        <taxon>Thermomonosporaceae</taxon>
        <taxon>Actinoallomurus</taxon>
    </lineage>
</organism>
<accession>A0ABP8TR35</accession>